<evidence type="ECO:0000313" key="3">
    <source>
        <dbReference type="Proteomes" id="UP000077266"/>
    </source>
</evidence>
<feature type="compositionally biased region" description="Low complexity" evidence="1">
    <location>
        <begin position="111"/>
        <end position="123"/>
    </location>
</feature>
<protein>
    <submittedName>
        <fullName evidence="2">Uncharacterized protein</fullName>
    </submittedName>
</protein>
<keyword evidence="3" id="KW-1185">Reference proteome</keyword>
<sequence>MYARAKNIARAIVQSDESKIVHVAREEVASLFEPQVEPAHERELRRKLERERNVLILVLSHVLSHDIDPPLPTATATIHPNYTRPSILLSHNLQGLDVLSEEDETEEEGESTSTSESSSTSSTDMMNAASPVLDIRSATTRTLSSKSILKSQQQQPSSPQRITSQRRVQFAAQHEPSPSPVPEPIQQQAKPRRKPAPPAPAVAPHPYQLAFNKRKQFWLPPKAHAQSPMVVQADDGRTDVAIAELVQ</sequence>
<feature type="compositionally biased region" description="Acidic residues" evidence="1">
    <location>
        <begin position="100"/>
        <end position="110"/>
    </location>
</feature>
<accession>A0A165DU06</accession>
<name>A0A165DU06_EXIGL</name>
<dbReference type="EMBL" id="KV426191">
    <property type="protein sequence ID" value="KZV85357.1"/>
    <property type="molecule type" value="Genomic_DNA"/>
</dbReference>
<evidence type="ECO:0000256" key="1">
    <source>
        <dbReference type="SAM" id="MobiDB-lite"/>
    </source>
</evidence>
<proteinExistence type="predicted"/>
<organism evidence="2 3">
    <name type="scientific">Exidia glandulosa HHB12029</name>
    <dbReference type="NCBI Taxonomy" id="1314781"/>
    <lineage>
        <taxon>Eukaryota</taxon>
        <taxon>Fungi</taxon>
        <taxon>Dikarya</taxon>
        <taxon>Basidiomycota</taxon>
        <taxon>Agaricomycotina</taxon>
        <taxon>Agaricomycetes</taxon>
        <taxon>Auriculariales</taxon>
        <taxon>Exidiaceae</taxon>
        <taxon>Exidia</taxon>
    </lineage>
</organism>
<gene>
    <name evidence="2" type="ORF">EXIGLDRAFT_804810</name>
</gene>
<evidence type="ECO:0000313" key="2">
    <source>
        <dbReference type="EMBL" id="KZV85357.1"/>
    </source>
</evidence>
<dbReference type="Proteomes" id="UP000077266">
    <property type="component" value="Unassembled WGS sequence"/>
</dbReference>
<dbReference type="InParanoid" id="A0A165DU06"/>
<reference evidence="2 3" key="1">
    <citation type="journal article" date="2016" name="Mol. Biol. Evol.">
        <title>Comparative Genomics of Early-Diverging Mushroom-Forming Fungi Provides Insights into the Origins of Lignocellulose Decay Capabilities.</title>
        <authorList>
            <person name="Nagy L.G."/>
            <person name="Riley R."/>
            <person name="Tritt A."/>
            <person name="Adam C."/>
            <person name="Daum C."/>
            <person name="Floudas D."/>
            <person name="Sun H."/>
            <person name="Yadav J.S."/>
            <person name="Pangilinan J."/>
            <person name="Larsson K.H."/>
            <person name="Matsuura K."/>
            <person name="Barry K."/>
            <person name="Labutti K."/>
            <person name="Kuo R."/>
            <person name="Ohm R.A."/>
            <person name="Bhattacharya S.S."/>
            <person name="Shirouzu T."/>
            <person name="Yoshinaga Y."/>
            <person name="Martin F.M."/>
            <person name="Grigoriev I.V."/>
            <person name="Hibbett D.S."/>
        </authorList>
    </citation>
    <scope>NUCLEOTIDE SEQUENCE [LARGE SCALE GENOMIC DNA]</scope>
    <source>
        <strain evidence="2 3">HHB12029</strain>
    </source>
</reference>
<feature type="compositionally biased region" description="Low complexity" evidence="1">
    <location>
        <begin position="143"/>
        <end position="166"/>
    </location>
</feature>
<dbReference type="AlphaFoldDB" id="A0A165DU06"/>
<feature type="region of interest" description="Disordered" evidence="1">
    <location>
        <begin position="100"/>
        <end position="128"/>
    </location>
</feature>
<feature type="region of interest" description="Disordered" evidence="1">
    <location>
        <begin position="143"/>
        <end position="205"/>
    </location>
</feature>